<dbReference type="InterPro" id="IPR005064">
    <property type="entry name" value="BUG"/>
</dbReference>
<gene>
    <name evidence="3" type="ORF">CT19425_P40004</name>
    <name evidence="2" type="ORF">CT19425_U530014</name>
</gene>
<dbReference type="Pfam" id="PF03401">
    <property type="entry name" value="TctC"/>
    <property type="match status" value="1"/>
</dbReference>
<dbReference type="SUPFAM" id="SSF53850">
    <property type="entry name" value="Periplasmic binding protein-like II"/>
    <property type="match status" value="1"/>
</dbReference>
<reference evidence="3 4" key="1">
    <citation type="submission" date="2018-01" db="EMBL/GenBank/DDBJ databases">
        <authorList>
            <person name="Gaut B.S."/>
            <person name="Morton B.R."/>
            <person name="Clegg M.T."/>
            <person name="Duvall M.R."/>
        </authorList>
    </citation>
    <scope>NUCLEOTIDE SEQUENCE [LARGE SCALE GENOMIC DNA]</scope>
    <source>
        <strain evidence="3">Cupriavidus taiwanensis LMG 19425</strain>
        <plasmid evidence="4">Plasmid iii</plasmid>
    </source>
</reference>
<name>A0A375IWJ9_9BURK</name>
<evidence type="ECO:0000313" key="2">
    <source>
        <dbReference type="EMBL" id="SPK70446.1"/>
    </source>
</evidence>
<dbReference type="PANTHER" id="PTHR42928">
    <property type="entry name" value="TRICARBOXYLATE-BINDING PROTEIN"/>
    <property type="match status" value="1"/>
</dbReference>
<accession>A0A375IWJ9</accession>
<dbReference type="EMBL" id="OOEF01000049">
    <property type="protein sequence ID" value="SPK70446.1"/>
    <property type="molecule type" value="Genomic_DNA"/>
</dbReference>
<keyword evidence="3" id="KW-0614">Plasmid</keyword>
<dbReference type="Gene3D" id="3.40.190.10">
    <property type="entry name" value="Periplasmic binding protein-like II"/>
    <property type="match status" value="1"/>
</dbReference>
<dbReference type="Proteomes" id="UP000255505">
    <property type="component" value="Unassembled WGS sequence"/>
</dbReference>
<dbReference type="EMBL" id="LT991978">
    <property type="protein sequence ID" value="SPK77535.1"/>
    <property type="molecule type" value="Genomic_DNA"/>
</dbReference>
<dbReference type="AlphaFoldDB" id="A0A375IWJ9"/>
<protein>
    <recommendedName>
        <fullName evidence="5">Extra-cytoplasmic solute receptor</fullName>
    </recommendedName>
</protein>
<organism evidence="3 4">
    <name type="scientific">Cupriavidus taiwanensis</name>
    <dbReference type="NCBI Taxonomy" id="164546"/>
    <lineage>
        <taxon>Bacteria</taxon>
        <taxon>Pseudomonadati</taxon>
        <taxon>Pseudomonadota</taxon>
        <taxon>Betaproteobacteria</taxon>
        <taxon>Burkholderiales</taxon>
        <taxon>Burkholderiaceae</taxon>
        <taxon>Cupriavidus</taxon>
    </lineage>
</organism>
<dbReference type="Proteomes" id="UP000255505">
    <property type="component" value="Plasmid III"/>
</dbReference>
<dbReference type="InterPro" id="IPR042100">
    <property type="entry name" value="Bug_dom1"/>
</dbReference>
<dbReference type="Gene3D" id="3.40.190.150">
    <property type="entry name" value="Bordetella uptake gene, domain 1"/>
    <property type="match status" value="1"/>
</dbReference>
<geneLocation type="plasmid" evidence="3">
    <name>III</name>
</geneLocation>
<evidence type="ECO:0000256" key="1">
    <source>
        <dbReference type="ARBA" id="ARBA00006987"/>
    </source>
</evidence>
<evidence type="ECO:0008006" key="5">
    <source>
        <dbReference type="Google" id="ProtNLM"/>
    </source>
</evidence>
<proteinExistence type="inferred from homology"/>
<sequence>MTNADMIHVPYKGSGPAVTDLIGGQVQIMFDTAASALPQLKGGKLRAIAVTGSHRLPELPDVPTFAEAGLNGFDAPAWYGLLAPVGTPKPVIQFLNTQVNEILKEPATKQRLAQLGAEPAGGTPEDFGRFMRNESARWSAIVKTSNVAAD</sequence>
<evidence type="ECO:0000313" key="4">
    <source>
        <dbReference type="Proteomes" id="UP000255505"/>
    </source>
</evidence>
<evidence type="ECO:0000313" key="3">
    <source>
        <dbReference type="EMBL" id="SPK77535.1"/>
    </source>
</evidence>
<comment type="similarity">
    <text evidence="1">Belongs to the UPF0065 (bug) family.</text>
</comment>
<dbReference type="PANTHER" id="PTHR42928:SF5">
    <property type="entry name" value="BLR1237 PROTEIN"/>
    <property type="match status" value="1"/>
</dbReference>